<keyword evidence="6" id="KW-1185">Reference proteome</keyword>
<protein>
    <recommendedName>
        <fullName evidence="4">Disease resistance N-terminal domain-containing protein</fullName>
    </recommendedName>
</protein>
<reference evidence="5 6" key="1">
    <citation type="journal article" date="2020" name="Mol. Plant">
        <title>The Chromosome-Based Rubber Tree Genome Provides New Insights into Spurge Genome Evolution and Rubber Biosynthesis.</title>
        <authorList>
            <person name="Liu J."/>
            <person name="Shi C."/>
            <person name="Shi C.C."/>
            <person name="Li W."/>
            <person name="Zhang Q.J."/>
            <person name="Zhang Y."/>
            <person name="Li K."/>
            <person name="Lu H.F."/>
            <person name="Shi C."/>
            <person name="Zhu S.T."/>
            <person name="Xiao Z.Y."/>
            <person name="Nan H."/>
            <person name="Yue Y."/>
            <person name="Zhu X.G."/>
            <person name="Wu Y."/>
            <person name="Hong X.N."/>
            <person name="Fan G.Y."/>
            <person name="Tong Y."/>
            <person name="Zhang D."/>
            <person name="Mao C.L."/>
            <person name="Liu Y.L."/>
            <person name="Hao S.J."/>
            <person name="Liu W.Q."/>
            <person name="Lv M.Q."/>
            <person name="Zhang H.B."/>
            <person name="Liu Y."/>
            <person name="Hu-Tang G.R."/>
            <person name="Wang J.P."/>
            <person name="Wang J.H."/>
            <person name="Sun Y.H."/>
            <person name="Ni S.B."/>
            <person name="Chen W.B."/>
            <person name="Zhang X.C."/>
            <person name="Jiao Y.N."/>
            <person name="Eichler E.E."/>
            <person name="Li G.H."/>
            <person name="Liu X."/>
            <person name="Gao L.Z."/>
        </authorList>
    </citation>
    <scope>NUCLEOTIDE SEQUENCE [LARGE SCALE GENOMIC DNA]</scope>
    <source>
        <strain evidence="6">cv. GT1</strain>
        <tissue evidence="5">Leaf</tissue>
    </source>
</reference>
<dbReference type="EMBL" id="JAAGAX010000013">
    <property type="protein sequence ID" value="KAF2293695.1"/>
    <property type="molecule type" value="Genomic_DNA"/>
</dbReference>
<evidence type="ECO:0000256" key="3">
    <source>
        <dbReference type="ARBA" id="ARBA00022821"/>
    </source>
</evidence>
<keyword evidence="2" id="KW-0547">Nucleotide-binding</keyword>
<gene>
    <name evidence="5" type="ORF">GH714_004199</name>
</gene>
<comment type="caution">
    <text evidence="5">The sequence shown here is derived from an EMBL/GenBank/DDBJ whole genome shotgun (WGS) entry which is preliminary data.</text>
</comment>
<dbReference type="InterPro" id="IPR041118">
    <property type="entry name" value="Rx_N"/>
</dbReference>
<dbReference type="Gene3D" id="1.20.5.4130">
    <property type="match status" value="1"/>
</dbReference>
<name>A0A6A6L025_HEVBR</name>
<evidence type="ECO:0000256" key="1">
    <source>
        <dbReference type="ARBA" id="ARBA00022737"/>
    </source>
</evidence>
<dbReference type="GO" id="GO:0000166">
    <property type="term" value="F:nucleotide binding"/>
    <property type="evidence" value="ECO:0007669"/>
    <property type="project" value="UniProtKB-KW"/>
</dbReference>
<dbReference type="AlphaFoldDB" id="A0A6A6L025"/>
<keyword evidence="3" id="KW-0611">Plant defense</keyword>
<accession>A0A6A6L025</accession>
<evidence type="ECO:0000259" key="4">
    <source>
        <dbReference type="Pfam" id="PF18052"/>
    </source>
</evidence>
<dbReference type="GO" id="GO:0006952">
    <property type="term" value="P:defense response"/>
    <property type="evidence" value="ECO:0007669"/>
    <property type="project" value="UniProtKB-KW"/>
</dbReference>
<feature type="domain" description="Disease resistance N-terminal" evidence="4">
    <location>
        <begin position="2"/>
        <end position="55"/>
    </location>
</feature>
<sequence>MLTRIQAVLEDAEEKQMSNRLVKMWLDDLKDLAYDVEDILDEFATESLQRKLKGEPQPQAVQTSFENSCILLLDNFTQQLANTIVERMPSAKDIASEMGNLINLRHLDIANVDLEEMAVGVKELKNLQTLSNFVVGKDSSGADIVALKDLKFLEGHSDFQVGKCG</sequence>
<evidence type="ECO:0000313" key="6">
    <source>
        <dbReference type="Proteomes" id="UP000467840"/>
    </source>
</evidence>
<proteinExistence type="predicted"/>
<dbReference type="Proteomes" id="UP000467840">
    <property type="component" value="Chromosome 7"/>
</dbReference>
<evidence type="ECO:0000313" key="5">
    <source>
        <dbReference type="EMBL" id="KAF2293695.1"/>
    </source>
</evidence>
<dbReference type="Pfam" id="PF18052">
    <property type="entry name" value="Rx_N"/>
    <property type="match status" value="1"/>
</dbReference>
<evidence type="ECO:0000256" key="2">
    <source>
        <dbReference type="ARBA" id="ARBA00022741"/>
    </source>
</evidence>
<organism evidence="5 6">
    <name type="scientific">Hevea brasiliensis</name>
    <name type="common">Para rubber tree</name>
    <name type="synonym">Siphonia brasiliensis</name>
    <dbReference type="NCBI Taxonomy" id="3981"/>
    <lineage>
        <taxon>Eukaryota</taxon>
        <taxon>Viridiplantae</taxon>
        <taxon>Streptophyta</taxon>
        <taxon>Embryophyta</taxon>
        <taxon>Tracheophyta</taxon>
        <taxon>Spermatophyta</taxon>
        <taxon>Magnoliopsida</taxon>
        <taxon>eudicotyledons</taxon>
        <taxon>Gunneridae</taxon>
        <taxon>Pentapetalae</taxon>
        <taxon>rosids</taxon>
        <taxon>fabids</taxon>
        <taxon>Malpighiales</taxon>
        <taxon>Euphorbiaceae</taxon>
        <taxon>Crotonoideae</taxon>
        <taxon>Micrandreae</taxon>
        <taxon>Hevea</taxon>
    </lineage>
</organism>
<keyword evidence="1" id="KW-0677">Repeat</keyword>